<name>X0XKH1_9ZZZZ</name>
<accession>X0XKH1</accession>
<proteinExistence type="predicted"/>
<sequence>EFNRKTSGSVNRGNISLNLQLYKTNFSYDYIENNVIESDYSKLNQFVDFSNDVEGIQELEVQAHIRYGLNTLDIDIVNVYYKIIINYNYTFELYEQLRYGNNDGNYFRAFFSYDAMNFNRLNNTGIFGNYSSNCLSGLRVLRGDTSQNYNRYFIIPFFDEKITLSYAPSGSAGTGSGSEPDYPSGKFWTYQTFKLGDFGNYPITVENWTVDFRRLQAEEYEAKYFYREKT</sequence>
<protein>
    <submittedName>
        <fullName evidence="1">Uncharacterized protein</fullName>
    </submittedName>
</protein>
<feature type="non-terminal residue" evidence="1">
    <location>
        <position position="230"/>
    </location>
</feature>
<dbReference type="EMBL" id="BARS01052572">
    <property type="protein sequence ID" value="GAG43679.1"/>
    <property type="molecule type" value="Genomic_DNA"/>
</dbReference>
<organism evidence="1">
    <name type="scientific">marine sediment metagenome</name>
    <dbReference type="NCBI Taxonomy" id="412755"/>
    <lineage>
        <taxon>unclassified sequences</taxon>
        <taxon>metagenomes</taxon>
        <taxon>ecological metagenomes</taxon>
    </lineage>
</organism>
<comment type="caution">
    <text evidence="1">The sequence shown here is derived from an EMBL/GenBank/DDBJ whole genome shotgun (WGS) entry which is preliminary data.</text>
</comment>
<evidence type="ECO:0000313" key="1">
    <source>
        <dbReference type="EMBL" id="GAG43679.1"/>
    </source>
</evidence>
<dbReference type="AlphaFoldDB" id="X0XKH1"/>
<feature type="non-terminal residue" evidence="1">
    <location>
        <position position="1"/>
    </location>
</feature>
<gene>
    <name evidence="1" type="ORF">S01H1_78143</name>
</gene>
<reference evidence="1" key="1">
    <citation type="journal article" date="2014" name="Front. Microbiol.">
        <title>High frequency of phylogenetically diverse reductive dehalogenase-homologous genes in deep subseafloor sedimentary metagenomes.</title>
        <authorList>
            <person name="Kawai M."/>
            <person name="Futagami T."/>
            <person name="Toyoda A."/>
            <person name="Takaki Y."/>
            <person name="Nishi S."/>
            <person name="Hori S."/>
            <person name="Arai W."/>
            <person name="Tsubouchi T."/>
            <person name="Morono Y."/>
            <person name="Uchiyama I."/>
            <person name="Ito T."/>
            <person name="Fujiyama A."/>
            <person name="Inagaki F."/>
            <person name="Takami H."/>
        </authorList>
    </citation>
    <scope>NUCLEOTIDE SEQUENCE</scope>
    <source>
        <strain evidence="1">Expedition CK06-06</strain>
    </source>
</reference>